<dbReference type="Pfam" id="PF14520">
    <property type="entry name" value="HHH_5"/>
    <property type="match status" value="1"/>
</dbReference>
<evidence type="ECO:0000259" key="3">
    <source>
        <dbReference type="Pfam" id="PF17782"/>
    </source>
</evidence>
<dbReference type="NCBIfam" id="TIGR00732">
    <property type="entry name" value="dprA"/>
    <property type="match status" value="1"/>
</dbReference>
<dbReference type="Gene3D" id="1.10.10.10">
    <property type="entry name" value="Winged helix-like DNA-binding domain superfamily/Winged helix DNA-binding domain"/>
    <property type="match status" value="1"/>
</dbReference>
<feature type="domain" description="DprA winged helix" evidence="3">
    <location>
        <begin position="305"/>
        <end position="361"/>
    </location>
</feature>
<evidence type="ECO:0000256" key="1">
    <source>
        <dbReference type="ARBA" id="ARBA00006525"/>
    </source>
</evidence>
<protein>
    <submittedName>
        <fullName evidence="4">DNA protecting protein DprA</fullName>
    </submittedName>
</protein>
<comment type="caution">
    <text evidence="4">The sequence shown here is derived from an EMBL/GenBank/DDBJ whole genome shotgun (WGS) entry which is preliminary data.</text>
</comment>
<dbReference type="PANTHER" id="PTHR43022:SF1">
    <property type="entry name" value="PROTEIN SMF"/>
    <property type="match status" value="1"/>
</dbReference>
<dbReference type="GO" id="GO:0009294">
    <property type="term" value="P:DNA-mediated transformation"/>
    <property type="evidence" value="ECO:0007669"/>
    <property type="project" value="InterPro"/>
</dbReference>
<dbReference type="InterPro" id="IPR003488">
    <property type="entry name" value="DprA"/>
</dbReference>
<dbReference type="InterPro" id="IPR057666">
    <property type="entry name" value="DrpA_SLOG"/>
</dbReference>
<dbReference type="SUPFAM" id="SSF102405">
    <property type="entry name" value="MCP/YpsA-like"/>
    <property type="match status" value="1"/>
</dbReference>
<dbReference type="SUPFAM" id="SSF47781">
    <property type="entry name" value="RuvA domain 2-like"/>
    <property type="match status" value="1"/>
</dbReference>
<dbReference type="InterPro" id="IPR010994">
    <property type="entry name" value="RuvA_2-like"/>
</dbReference>
<gene>
    <name evidence="4" type="ORF">AUJ95_02000</name>
</gene>
<feature type="domain" description="Smf/DprA SLOG" evidence="2">
    <location>
        <begin position="80"/>
        <end position="288"/>
    </location>
</feature>
<dbReference type="AlphaFoldDB" id="A0A1J5EBJ0"/>
<evidence type="ECO:0000313" key="4">
    <source>
        <dbReference type="EMBL" id="OIP42178.1"/>
    </source>
</evidence>
<accession>A0A1J5EBJ0</accession>
<dbReference type="Pfam" id="PF02481">
    <property type="entry name" value="DNA_processg_A"/>
    <property type="match status" value="1"/>
</dbReference>
<evidence type="ECO:0000259" key="2">
    <source>
        <dbReference type="Pfam" id="PF02481"/>
    </source>
</evidence>
<dbReference type="STRING" id="1817895.AUJ95_02000"/>
<reference evidence="4 5" key="1">
    <citation type="journal article" date="2016" name="Environ. Microbiol.">
        <title>Genomic resolution of a cold subsurface aquifer community provides metabolic insights for novel microbes adapted to high CO concentrations.</title>
        <authorList>
            <person name="Probst A.J."/>
            <person name="Castelle C.J."/>
            <person name="Singh A."/>
            <person name="Brown C.T."/>
            <person name="Anantharaman K."/>
            <person name="Sharon I."/>
            <person name="Hug L.A."/>
            <person name="Burstein D."/>
            <person name="Emerson J.B."/>
            <person name="Thomas B.C."/>
            <person name="Banfield J.F."/>
        </authorList>
    </citation>
    <scope>NUCLEOTIDE SEQUENCE [LARGE SCALE GENOMIC DNA]</scope>
    <source>
        <strain evidence="4">CG2_30_40_21</strain>
    </source>
</reference>
<comment type="similarity">
    <text evidence="1">Belongs to the DprA/Smf family.</text>
</comment>
<dbReference type="Proteomes" id="UP000183085">
    <property type="component" value="Unassembled WGS sequence"/>
</dbReference>
<evidence type="ECO:0000313" key="5">
    <source>
        <dbReference type="Proteomes" id="UP000183085"/>
    </source>
</evidence>
<organism evidence="4 5">
    <name type="scientific">Candidatus Desantisbacteria bacterium CG2_30_40_21</name>
    <dbReference type="NCBI Taxonomy" id="1817895"/>
    <lineage>
        <taxon>Bacteria</taxon>
        <taxon>Candidatus Desantisiibacteriota</taxon>
    </lineage>
</organism>
<name>A0A1J5EBJ0_9BACT</name>
<dbReference type="PANTHER" id="PTHR43022">
    <property type="entry name" value="PROTEIN SMF"/>
    <property type="match status" value="1"/>
</dbReference>
<dbReference type="Gene3D" id="3.40.50.450">
    <property type="match status" value="1"/>
</dbReference>
<proteinExistence type="inferred from homology"/>
<dbReference type="InterPro" id="IPR036388">
    <property type="entry name" value="WH-like_DNA-bd_sf"/>
</dbReference>
<dbReference type="EMBL" id="MNYI01000057">
    <property type="protein sequence ID" value="OIP42178.1"/>
    <property type="molecule type" value="Genomic_DNA"/>
</dbReference>
<dbReference type="InterPro" id="IPR041614">
    <property type="entry name" value="DprA_WH"/>
</dbReference>
<sequence length="366" mass="40229">MEKRTISYLTLNMVPDIGPVRFQTLLNYFGNVEDILVANAADLAQIKGIGEKIAQEIVEKRGDVRIDEELKKIDAASVRVITLEDEEYPLNLKSIWAAPPALYTKGCLKEEDRLSISMVGTRSASFYGRRMADNFAQDLARAGLTVVSGLARGIDTASHLGAISANGRTIAVLGCGVDIMYPPENKRLFEQIVQHGAVLSEFPMGTMPEKFNFPRRNRIISGLALGTLVVEASIRSGTFITTEYALEQGRDVFAVPGCIDSRLSAGTNHLIQQGAKLVTCVEDILEEIGLLVTTLKQIAIPEKKKDINELLGTEKQVYSLIGDKPQQIDYLIYNSDISAGQMASILLQLELKGFVRQLPGKVFVRE</sequence>
<dbReference type="Pfam" id="PF17782">
    <property type="entry name" value="WHD_DprA"/>
    <property type="match status" value="1"/>
</dbReference>